<feature type="compositionally biased region" description="Polar residues" evidence="1">
    <location>
        <begin position="518"/>
        <end position="541"/>
    </location>
</feature>
<evidence type="ECO:0000256" key="1">
    <source>
        <dbReference type="SAM" id="MobiDB-lite"/>
    </source>
</evidence>
<feature type="region of interest" description="Disordered" evidence="1">
    <location>
        <begin position="109"/>
        <end position="210"/>
    </location>
</feature>
<dbReference type="AlphaFoldDB" id="A0A068RMV3"/>
<feature type="compositionally biased region" description="Basic and acidic residues" evidence="1">
    <location>
        <begin position="249"/>
        <end position="260"/>
    </location>
</feature>
<keyword evidence="3" id="KW-1185">Reference proteome</keyword>
<feature type="compositionally biased region" description="Polar residues" evidence="1">
    <location>
        <begin position="291"/>
        <end position="301"/>
    </location>
</feature>
<feature type="compositionally biased region" description="Low complexity" evidence="1">
    <location>
        <begin position="887"/>
        <end position="901"/>
    </location>
</feature>
<name>A0A068RMV3_9FUNG</name>
<accession>A0A068RMV3</accession>
<feature type="compositionally biased region" description="Polar residues" evidence="1">
    <location>
        <begin position="111"/>
        <end position="120"/>
    </location>
</feature>
<feature type="region of interest" description="Disordered" evidence="1">
    <location>
        <begin position="426"/>
        <end position="794"/>
    </location>
</feature>
<feature type="region of interest" description="Disordered" evidence="1">
    <location>
        <begin position="249"/>
        <end position="411"/>
    </location>
</feature>
<evidence type="ECO:0000313" key="2">
    <source>
        <dbReference type="EMBL" id="CDH50957.1"/>
    </source>
</evidence>
<feature type="compositionally biased region" description="Low complexity" evidence="1">
    <location>
        <begin position="140"/>
        <end position="149"/>
    </location>
</feature>
<dbReference type="Proteomes" id="UP000027586">
    <property type="component" value="Unassembled WGS sequence"/>
</dbReference>
<organism evidence="2 3">
    <name type="scientific">Lichtheimia corymbifera JMRC:FSU:9682</name>
    <dbReference type="NCBI Taxonomy" id="1263082"/>
    <lineage>
        <taxon>Eukaryota</taxon>
        <taxon>Fungi</taxon>
        <taxon>Fungi incertae sedis</taxon>
        <taxon>Mucoromycota</taxon>
        <taxon>Mucoromycotina</taxon>
        <taxon>Mucoromycetes</taxon>
        <taxon>Mucorales</taxon>
        <taxon>Lichtheimiaceae</taxon>
        <taxon>Lichtheimia</taxon>
    </lineage>
</organism>
<protein>
    <submittedName>
        <fullName evidence="2">Uncharacterized protein</fullName>
    </submittedName>
</protein>
<sequence>MNDLQNFKGITWTIHFWSLFFHAPTNTPKRLALLLYLLLSTISHIQRIFQVTTSMASIDMQQRSTLHHPASPKDKSWDKAAIQNYMDVAALRILEKELDELKKAREARRVSTMTSSSAMQQPVVVPKPTRNRRRSFAGATTTSNNITTTHPETSFSDCSTESDDISTISPIQEESSGSSTCTDPIDCEPQKEHGDNGVDIRSTTTDPIASDRIQVTQEQLTKSDTINQEDPCTPCNSDIQVDLQQQKIDPEHNEKQRTSDDAMNESRLPEIDDCDTSEDSTKLGSARIEPTHTTDNSTMKNSPIKRKDVRPRKQEGPKPLRIDTKFTKMEDMRQPDNENPLYSEIRRSLRSTPSPPNPSASKSATLSNTQNTLPESKPSKRVSLSHIQTSWSTNTSTNSISGTAKSKPRPLSEAFIGVKGLTRKFDTATGLSSPNKTRTFATAPLSEASLSVSRERKTALTKGSRALSQLFSPPTPNEQQQQQQQQPSSPNTRFRDTGAHRREPKPLPAINRAKVPAQHQQQRITVSNNENTTPSQHQWKCSTRKAEHTRIARKAMPPIPKDASSSSSSSSCPSTTLPYPNPLPVYEPQLTRKASPLSRDDDDEEEDTSSLETAETKARKRVSFSSIVVDIPPPSPYTDDDDDDDSPLSPTHTSPRLNTAGSSSAHILSRWQQQHQRDRMRNAIRNGAHKKSNITSAHGESKSGHSGTRGFWESFNKEMIDRSSSLGEPSLTSPTDHTTTTPRRIVPEPTRSLDDRFVPSSTYRSPVTPLPSTSESSSSSSSSVSSASSSGNNTIRRYNNKTWINALQNSVSSRLSFRTNTTQLSSGNKPSSPPAPWFEKRQGLHTSSSNHHAFDERAATSSPPLNHPTKTRPMKPSSLRKRSNNVRPPALARPPAAAQPQWWSRVDHP</sequence>
<feature type="compositionally biased region" description="Polar residues" evidence="1">
    <location>
        <begin position="201"/>
        <end position="210"/>
    </location>
</feature>
<feature type="compositionally biased region" description="Polar residues" evidence="1">
    <location>
        <begin position="150"/>
        <end position="182"/>
    </location>
</feature>
<feature type="compositionally biased region" description="Basic and acidic residues" evidence="1">
    <location>
        <begin position="311"/>
        <end position="336"/>
    </location>
</feature>
<feature type="compositionally biased region" description="Basic and acidic residues" evidence="1">
    <location>
        <begin position="493"/>
        <end position="505"/>
    </location>
</feature>
<feature type="compositionally biased region" description="Low complexity" evidence="1">
    <location>
        <begin position="772"/>
        <end position="790"/>
    </location>
</feature>
<dbReference type="EMBL" id="CBTN010000008">
    <property type="protein sequence ID" value="CDH50957.1"/>
    <property type="molecule type" value="Genomic_DNA"/>
</dbReference>
<gene>
    <name evidence="2" type="ORF">LCOR_02629.1</name>
</gene>
<feature type="compositionally biased region" description="Low complexity" evidence="1">
    <location>
        <begin position="389"/>
        <end position="403"/>
    </location>
</feature>
<feature type="compositionally biased region" description="Polar residues" evidence="1">
    <location>
        <begin position="656"/>
        <end position="674"/>
    </location>
</feature>
<dbReference type="VEuPathDB" id="FungiDB:LCOR_02629.1"/>
<feature type="compositionally biased region" description="Basic and acidic residues" evidence="1">
    <location>
        <begin position="188"/>
        <end position="198"/>
    </location>
</feature>
<reference evidence="2" key="1">
    <citation type="submission" date="2013-08" db="EMBL/GenBank/DDBJ databases">
        <title>Gene expansion shapes genome architecture in the human pathogen Lichtheimia corymbifera: an evolutionary genomics analysis in the ancient terrestrial Mucorales (Mucoromycotina).</title>
        <authorList>
            <person name="Schwartze V.U."/>
            <person name="Winter S."/>
            <person name="Shelest E."/>
            <person name="Marcet-Houben M."/>
            <person name="Horn F."/>
            <person name="Wehner S."/>
            <person name="Hoffmann K."/>
            <person name="Riege K."/>
            <person name="Sammeth M."/>
            <person name="Nowrousian M."/>
            <person name="Valiante V."/>
            <person name="Linde J."/>
            <person name="Jacobsen I.D."/>
            <person name="Marz M."/>
            <person name="Brakhage A.A."/>
            <person name="Gabaldon T."/>
            <person name="Bocker S."/>
            <person name="Voigt K."/>
        </authorList>
    </citation>
    <scope>NUCLEOTIDE SEQUENCE [LARGE SCALE GENOMIC DNA]</scope>
    <source>
        <strain evidence="2">FSU 9682</strain>
    </source>
</reference>
<evidence type="ECO:0000313" key="3">
    <source>
        <dbReference type="Proteomes" id="UP000027586"/>
    </source>
</evidence>
<proteinExistence type="predicted"/>
<feature type="compositionally biased region" description="Polar residues" evidence="1">
    <location>
        <begin position="818"/>
        <end position="830"/>
    </location>
</feature>
<feature type="compositionally biased region" description="Polar residues" evidence="1">
    <location>
        <begin position="429"/>
        <end position="440"/>
    </location>
</feature>
<feature type="compositionally biased region" description="Low complexity" evidence="1">
    <location>
        <begin position="729"/>
        <end position="742"/>
    </location>
</feature>
<feature type="compositionally biased region" description="Acidic residues" evidence="1">
    <location>
        <begin position="600"/>
        <end position="609"/>
    </location>
</feature>
<feature type="compositionally biased region" description="Basic residues" evidence="1">
    <location>
        <begin position="869"/>
        <end position="884"/>
    </location>
</feature>
<comment type="caution">
    <text evidence="2">The sequence shown here is derived from an EMBL/GenBank/DDBJ whole genome shotgun (WGS) entry which is preliminary data.</text>
</comment>
<feature type="region of interest" description="Disordered" evidence="1">
    <location>
        <begin position="818"/>
        <end position="909"/>
    </location>
</feature>
<dbReference type="OrthoDB" id="2278871at2759"/>